<name>A0A8T1C5T2_9STRA</name>
<dbReference type="EMBL" id="RCMK01000736">
    <property type="protein sequence ID" value="KAG2914289.1"/>
    <property type="molecule type" value="Genomic_DNA"/>
</dbReference>
<feature type="region of interest" description="Disordered" evidence="1">
    <location>
        <begin position="1"/>
        <end position="105"/>
    </location>
</feature>
<comment type="caution">
    <text evidence="2">The sequence shown here is derived from an EMBL/GenBank/DDBJ whole genome shotgun (WGS) entry which is preliminary data.</text>
</comment>
<protein>
    <submittedName>
        <fullName evidence="2">Uncharacterized protein</fullName>
    </submittedName>
</protein>
<reference evidence="2" key="1">
    <citation type="submission" date="2018-10" db="EMBL/GenBank/DDBJ databases">
        <title>Effector identification in a new, highly contiguous assembly of the strawberry crown rot pathogen Phytophthora cactorum.</title>
        <authorList>
            <person name="Armitage A.D."/>
            <person name="Nellist C.F."/>
            <person name="Bates H."/>
            <person name="Vickerstaff R.J."/>
            <person name="Harrison R.J."/>
        </authorList>
    </citation>
    <scope>NUCLEOTIDE SEQUENCE</scope>
    <source>
        <strain evidence="2">4040</strain>
    </source>
</reference>
<dbReference type="Proteomes" id="UP000736787">
    <property type="component" value="Unassembled WGS sequence"/>
</dbReference>
<organism evidence="2 3">
    <name type="scientific">Phytophthora cactorum</name>
    <dbReference type="NCBI Taxonomy" id="29920"/>
    <lineage>
        <taxon>Eukaryota</taxon>
        <taxon>Sar</taxon>
        <taxon>Stramenopiles</taxon>
        <taxon>Oomycota</taxon>
        <taxon>Peronosporomycetes</taxon>
        <taxon>Peronosporales</taxon>
        <taxon>Peronosporaceae</taxon>
        <taxon>Phytophthora</taxon>
    </lineage>
</organism>
<proteinExistence type="predicted"/>
<dbReference type="AlphaFoldDB" id="A0A8T1C5T2"/>
<evidence type="ECO:0000313" key="2">
    <source>
        <dbReference type="EMBL" id="KAG2914289.1"/>
    </source>
</evidence>
<gene>
    <name evidence="2" type="ORF">PC117_g18365</name>
</gene>
<sequence length="105" mass="11369">MIPVAEEGIGSDAGLDTAATGSTSEKQDFGEIQAEDQDVYIEDHAEKGVEAARSDHIMSHTETSSFHDTTDGGRGRTLTRKILVPGRRGRGRDVREKGRSQGSKR</sequence>
<feature type="compositionally biased region" description="Basic and acidic residues" evidence="1">
    <location>
        <begin position="41"/>
        <end position="59"/>
    </location>
</feature>
<evidence type="ECO:0000313" key="3">
    <source>
        <dbReference type="Proteomes" id="UP000736787"/>
    </source>
</evidence>
<evidence type="ECO:0000256" key="1">
    <source>
        <dbReference type="SAM" id="MobiDB-lite"/>
    </source>
</evidence>
<accession>A0A8T1C5T2</accession>